<accession>A0A8X6MST0</accession>
<proteinExistence type="predicted"/>
<protein>
    <submittedName>
        <fullName evidence="2">Uncharacterized protein</fullName>
    </submittedName>
</protein>
<reference evidence="2" key="1">
    <citation type="submission" date="2020-08" db="EMBL/GenBank/DDBJ databases">
        <title>Multicomponent nature underlies the extraordinary mechanical properties of spider dragline silk.</title>
        <authorList>
            <person name="Kono N."/>
            <person name="Nakamura H."/>
            <person name="Mori M."/>
            <person name="Yoshida Y."/>
            <person name="Ohtoshi R."/>
            <person name="Malay A.D."/>
            <person name="Moran D.A.P."/>
            <person name="Tomita M."/>
            <person name="Numata K."/>
            <person name="Arakawa K."/>
        </authorList>
    </citation>
    <scope>NUCLEOTIDE SEQUENCE</scope>
</reference>
<dbReference type="AlphaFoldDB" id="A0A8X6MST0"/>
<evidence type="ECO:0000256" key="1">
    <source>
        <dbReference type="SAM" id="MobiDB-lite"/>
    </source>
</evidence>
<feature type="region of interest" description="Disordered" evidence="1">
    <location>
        <begin position="1"/>
        <end position="22"/>
    </location>
</feature>
<dbReference type="Proteomes" id="UP000887013">
    <property type="component" value="Unassembled WGS sequence"/>
</dbReference>
<evidence type="ECO:0000313" key="3">
    <source>
        <dbReference type="Proteomes" id="UP000887013"/>
    </source>
</evidence>
<gene>
    <name evidence="2" type="ORF">NPIL_190471</name>
</gene>
<name>A0A8X6MST0_NEPPI</name>
<keyword evidence="3" id="KW-1185">Reference proteome</keyword>
<evidence type="ECO:0000313" key="2">
    <source>
        <dbReference type="EMBL" id="GFS75791.1"/>
    </source>
</evidence>
<comment type="caution">
    <text evidence="2">The sequence shown here is derived from an EMBL/GenBank/DDBJ whole genome shotgun (WGS) entry which is preliminary data.</text>
</comment>
<sequence length="89" mass="10193">MASKAPFAKRISANSNEGESDSYGLTFSPAELIRNNFSSISCFRAVVLGPSWPVAYAELHKYCRKSAECRARQQWRHVKQVTRRNREDK</sequence>
<organism evidence="2 3">
    <name type="scientific">Nephila pilipes</name>
    <name type="common">Giant wood spider</name>
    <name type="synonym">Nephila maculata</name>
    <dbReference type="NCBI Taxonomy" id="299642"/>
    <lineage>
        <taxon>Eukaryota</taxon>
        <taxon>Metazoa</taxon>
        <taxon>Ecdysozoa</taxon>
        <taxon>Arthropoda</taxon>
        <taxon>Chelicerata</taxon>
        <taxon>Arachnida</taxon>
        <taxon>Araneae</taxon>
        <taxon>Araneomorphae</taxon>
        <taxon>Entelegynae</taxon>
        <taxon>Araneoidea</taxon>
        <taxon>Nephilidae</taxon>
        <taxon>Nephila</taxon>
    </lineage>
</organism>
<dbReference type="EMBL" id="BMAW01001818">
    <property type="protein sequence ID" value="GFS75791.1"/>
    <property type="molecule type" value="Genomic_DNA"/>
</dbReference>